<comment type="subcellular location">
    <subcellularLocation>
        <location evidence="1">Membrane</location>
        <topology evidence="1">Multi-pass membrane protein</topology>
    </subcellularLocation>
</comment>
<name>A0A9D2APW3_9BACT</name>
<evidence type="ECO:0000256" key="3">
    <source>
        <dbReference type="ARBA" id="ARBA00022737"/>
    </source>
</evidence>
<accession>A0A9D2APW3</accession>
<dbReference type="Gene3D" id="3.10.580.10">
    <property type="entry name" value="CBS-domain"/>
    <property type="match status" value="1"/>
</dbReference>
<evidence type="ECO:0000256" key="1">
    <source>
        <dbReference type="ARBA" id="ARBA00004141"/>
    </source>
</evidence>
<sequence>MDWIAIIFISLFLAALFAAMELVFVSAIATRTEGDAGQQGIAHRLSNIFYNNEEGYLTAVTIGEHTFLVTFAISLAAALYAPFAAFFGSALLAVVMLVVVAAVALFLVVELMALLFSCADAQVVMQCTSPLALLLYVILYPFAWLVMAASNGWMRLTRVKPRPRRTGFMLSKVELDALIQDNLENNAESTEVENEMKMLHNALDFSSVYVRDCMVPRTEIIAVDIEKETDDDLLQLLVETGKSKVVAYRGNIDNIEGYYHVAEMFRGGDWRQKVRPVLFVPESKPANKLMRLFMQQKKSMAIVVDEFGGTAGLVTLEDLVEEIFGEIEDEHDRTNLVSRRTAEGEYDFSGRMEISNINEEFGLQIPESDDYLTIAGYILNHYQTLPAQGETVTIGRFAFTITRRRANRIELVHLKIAGE</sequence>
<organism evidence="10 11">
    <name type="scientific">Candidatus Barnesiella excrementipullorum</name>
    <dbReference type="NCBI Taxonomy" id="2838479"/>
    <lineage>
        <taxon>Bacteria</taxon>
        <taxon>Pseudomonadati</taxon>
        <taxon>Bacteroidota</taxon>
        <taxon>Bacteroidia</taxon>
        <taxon>Bacteroidales</taxon>
        <taxon>Barnesiellaceae</taxon>
        <taxon>Barnesiella</taxon>
    </lineage>
</organism>
<keyword evidence="2 8" id="KW-0812">Transmembrane</keyword>
<gene>
    <name evidence="10" type="ORF">H9982_06690</name>
</gene>
<dbReference type="Pfam" id="PF03471">
    <property type="entry name" value="CorC_HlyC"/>
    <property type="match status" value="1"/>
</dbReference>
<dbReference type="InterPro" id="IPR044751">
    <property type="entry name" value="Ion_transp-like_CBS"/>
</dbReference>
<evidence type="ECO:0000256" key="4">
    <source>
        <dbReference type="ARBA" id="ARBA00022989"/>
    </source>
</evidence>
<evidence type="ECO:0000313" key="11">
    <source>
        <dbReference type="Proteomes" id="UP000824246"/>
    </source>
</evidence>
<feature type="transmembrane region" description="Helical" evidence="8">
    <location>
        <begin position="91"/>
        <end position="113"/>
    </location>
</feature>
<evidence type="ECO:0000313" key="10">
    <source>
        <dbReference type="EMBL" id="HIX45892.1"/>
    </source>
</evidence>
<dbReference type="InterPro" id="IPR036318">
    <property type="entry name" value="FAD-bd_PCMH-like_sf"/>
</dbReference>
<dbReference type="Pfam" id="PF01595">
    <property type="entry name" value="CNNM"/>
    <property type="match status" value="1"/>
</dbReference>
<comment type="caution">
    <text evidence="10">The sequence shown here is derived from an EMBL/GenBank/DDBJ whole genome shotgun (WGS) entry which is preliminary data.</text>
</comment>
<dbReference type="Gene3D" id="3.30.465.10">
    <property type="match status" value="1"/>
</dbReference>
<dbReference type="AlphaFoldDB" id="A0A9D2APW3"/>
<dbReference type="SUPFAM" id="SSF56176">
    <property type="entry name" value="FAD-binding/transporter-associated domain-like"/>
    <property type="match status" value="1"/>
</dbReference>
<dbReference type="GO" id="GO:0005886">
    <property type="term" value="C:plasma membrane"/>
    <property type="evidence" value="ECO:0007669"/>
    <property type="project" value="TreeGrafter"/>
</dbReference>
<dbReference type="PANTHER" id="PTHR22777">
    <property type="entry name" value="HEMOLYSIN-RELATED"/>
    <property type="match status" value="1"/>
</dbReference>
<dbReference type="InterPro" id="IPR016169">
    <property type="entry name" value="FAD-bd_PCMH_sub2"/>
</dbReference>
<dbReference type="InterPro" id="IPR000644">
    <property type="entry name" value="CBS_dom"/>
</dbReference>
<keyword evidence="3" id="KW-0677">Repeat</keyword>
<dbReference type="Pfam" id="PF00571">
    <property type="entry name" value="CBS"/>
    <property type="match status" value="1"/>
</dbReference>
<evidence type="ECO:0000259" key="9">
    <source>
        <dbReference type="PROSITE" id="PS51371"/>
    </source>
</evidence>
<evidence type="ECO:0000256" key="7">
    <source>
        <dbReference type="PROSITE-ProRule" id="PRU00703"/>
    </source>
</evidence>
<dbReference type="SUPFAM" id="SSF54631">
    <property type="entry name" value="CBS-domain pair"/>
    <property type="match status" value="1"/>
</dbReference>
<dbReference type="PROSITE" id="PS51371">
    <property type="entry name" value="CBS"/>
    <property type="match status" value="1"/>
</dbReference>
<evidence type="ECO:0000256" key="5">
    <source>
        <dbReference type="ARBA" id="ARBA00023122"/>
    </source>
</evidence>
<keyword evidence="4 8" id="KW-1133">Transmembrane helix</keyword>
<reference evidence="10" key="2">
    <citation type="submission" date="2021-04" db="EMBL/GenBank/DDBJ databases">
        <authorList>
            <person name="Gilroy R."/>
        </authorList>
    </citation>
    <scope>NUCLEOTIDE SEQUENCE</scope>
    <source>
        <strain evidence="10">ChiHjej12B11-16260</strain>
    </source>
</reference>
<protein>
    <submittedName>
        <fullName evidence="10">Hemolysin family protein</fullName>
    </submittedName>
</protein>
<dbReference type="SMART" id="SM01091">
    <property type="entry name" value="CorC_HlyC"/>
    <property type="match status" value="1"/>
</dbReference>
<dbReference type="CDD" id="cd04590">
    <property type="entry name" value="CBS_pair_CorC_HlyC_assoc"/>
    <property type="match status" value="1"/>
</dbReference>
<dbReference type="EMBL" id="DXFB01000170">
    <property type="protein sequence ID" value="HIX45892.1"/>
    <property type="molecule type" value="Genomic_DNA"/>
</dbReference>
<proteinExistence type="predicted"/>
<dbReference type="InterPro" id="IPR046342">
    <property type="entry name" value="CBS_dom_sf"/>
</dbReference>
<reference evidence="10" key="1">
    <citation type="journal article" date="2021" name="PeerJ">
        <title>Extensive microbial diversity within the chicken gut microbiome revealed by metagenomics and culture.</title>
        <authorList>
            <person name="Gilroy R."/>
            <person name="Ravi A."/>
            <person name="Getino M."/>
            <person name="Pursley I."/>
            <person name="Horton D.L."/>
            <person name="Alikhan N.F."/>
            <person name="Baker D."/>
            <person name="Gharbi K."/>
            <person name="Hall N."/>
            <person name="Watson M."/>
            <person name="Adriaenssens E.M."/>
            <person name="Foster-Nyarko E."/>
            <person name="Jarju S."/>
            <person name="Secka A."/>
            <person name="Antonio M."/>
            <person name="Oren A."/>
            <person name="Chaudhuri R.R."/>
            <person name="La Ragione R."/>
            <person name="Hildebrand F."/>
            <person name="Pallen M.J."/>
        </authorList>
    </citation>
    <scope>NUCLEOTIDE SEQUENCE</scope>
    <source>
        <strain evidence="10">ChiHjej12B11-16260</strain>
    </source>
</reference>
<dbReference type="InterPro" id="IPR002550">
    <property type="entry name" value="CNNM"/>
</dbReference>
<feature type="domain" description="CBS" evidence="9">
    <location>
        <begin position="273"/>
        <end position="330"/>
    </location>
</feature>
<dbReference type="GO" id="GO:0050660">
    <property type="term" value="F:flavin adenine dinucleotide binding"/>
    <property type="evidence" value="ECO:0007669"/>
    <property type="project" value="InterPro"/>
</dbReference>
<feature type="transmembrane region" description="Helical" evidence="8">
    <location>
        <begin position="55"/>
        <end position="79"/>
    </location>
</feature>
<evidence type="ECO:0000256" key="6">
    <source>
        <dbReference type="ARBA" id="ARBA00023136"/>
    </source>
</evidence>
<keyword evidence="6 8" id="KW-0472">Membrane</keyword>
<feature type="transmembrane region" description="Helical" evidence="8">
    <location>
        <begin position="133"/>
        <end position="154"/>
    </location>
</feature>
<dbReference type="PANTHER" id="PTHR22777:SF17">
    <property type="entry name" value="UPF0053 PROTEIN SLL0260"/>
    <property type="match status" value="1"/>
</dbReference>
<dbReference type="InterPro" id="IPR005170">
    <property type="entry name" value="Transptr-assoc_dom"/>
</dbReference>
<dbReference type="Proteomes" id="UP000824246">
    <property type="component" value="Unassembled WGS sequence"/>
</dbReference>
<keyword evidence="5 7" id="KW-0129">CBS domain</keyword>
<evidence type="ECO:0000256" key="8">
    <source>
        <dbReference type="SAM" id="Phobius"/>
    </source>
</evidence>
<evidence type="ECO:0000256" key="2">
    <source>
        <dbReference type="ARBA" id="ARBA00022692"/>
    </source>
</evidence>